<dbReference type="OrthoDB" id="10509547at2759"/>
<dbReference type="EMBL" id="ML993610">
    <property type="protein sequence ID" value="KAF2163098.1"/>
    <property type="molecule type" value="Genomic_DNA"/>
</dbReference>
<dbReference type="AlphaFoldDB" id="A0A6A6CA37"/>
<name>A0A6A6CA37_ZASCE</name>
<accession>A0A6A6CA37</accession>
<evidence type="ECO:0000313" key="2">
    <source>
        <dbReference type="EMBL" id="KAF2163098.1"/>
    </source>
</evidence>
<evidence type="ECO:0000256" key="1">
    <source>
        <dbReference type="SAM" id="MobiDB-lite"/>
    </source>
</evidence>
<dbReference type="Proteomes" id="UP000799537">
    <property type="component" value="Unassembled WGS sequence"/>
</dbReference>
<dbReference type="RefSeq" id="XP_033663987.1">
    <property type="nucleotide sequence ID" value="XM_033813726.1"/>
</dbReference>
<protein>
    <submittedName>
        <fullName evidence="2">Uncharacterized protein</fullName>
    </submittedName>
</protein>
<feature type="compositionally biased region" description="Basic residues" evidence="1">
    <location>
        <begin position="186"/>
        <end position="198"/>
    </location>
</feature>
<organism evidence="2 3">
    <name type="scientific">Zasmidium cellare ATCC 36951</name>
    <dbReference type="NCBI Taxonomy" id="1080233"/>
    <lineage>
        <taxon>Eukaryota</taxon>
        <taxon>Fungi</taxon>
        <taxon>Dikarya</taxon>
        <taxon>Ascomycota</taxon>
        <taxon>Pezizomycotina</taxon>
        <taxon>Dothideomycetes</taxon>
        <taxon>Dothideomycetidae</taxon>
        <taxon>Mycosphaerellales</taxon>
        <taxon>Mycosphaerellaceae</taxon>
        <taxon>Zasmidium</taxon>
    </lineage>
</organism>
<sequence length="221" mass="24295">MTPPTSHDPANGFLQLPPDIRDMACQMAARLEHQMDVIVSSGRLRATNIIPIGKEILDLSSLCCCIQRMLAGEVPCSIPSHEDLDEHVMTCIDQNCCGCCSVLALMDLEGDVLRSFSDDDDDGVMPVETQNAALRIVVQEVEKAVAALNALFPEEGKPFPDIERRGSLESPNNRQLSQRLGGLFGRARRKSARSPRKAKSGDVARMQLSGTWQDLPCYEEL</sequence>
<feature type="region of interest" description="Disordered" evidence="1">
    <location>
        <begin position="159"/>
        <end position="203"/>
    </location>
</feature>
<reference evidence="2" key="1">
    <citation type="journal article" date="2020" name="Stud. Mycol.">
        <title>101 Dothideomycetes genomes: a test case for predicting lifestyles and emergence of pathogens.</title>
        <authorList>
            <person name="Haridas S."/>
            <person name="Albert R."/>
            <person name="Binder M."/>
            <person name="Bloem J."/>
            <person name="Labutti K."/>
            <person name="Salamov A."/>
            <person name="Andreopoulos B."/>
            <person name="Baker S."/>
            <person name="Barry K."/>
            <person name="Bills G."/>
            <person name="Bluhm B."/>
            <person name="Cannon C."/>
            <person name="Castanera R."/>
            <person name="Culley D."/>
            <person name="Daum C."/>
            <person name="Ezra D."/>
            <person name="Gonzalez J."/>
            <person name="Henrissat B."/>
            <person name="Kuo A."/>
            <person name="Liang C."/>
            <person name="Lipzen A."/>
            <person name="Lutzoni F."/>
            <person name="Magnuson J."/>
            <person name="Mondo S."/>
            <person name="Nolan M."/>
            <person name="Ohm R."/>
            <person name="Pangilinan J."/>
            <person name="Park H.-J."/>
            <person name="Ramirez L."/>
            <person name="Alfaro M."/>
            <person name="Sun H."/>
            <person name="Tritt A."/>
            <person name="Yoshinaga Y."/>
            <person name="Zwiers L.-H."/>
            <person name="Turgeon B."/>
            <person name="Goodwin S."/>
            <person name="Spatafora J."/>
            <person name="Crous P."/>
            <person name="Grigoriev I."/>
        </authorList>
    </citation>
    <scope>NUCLEOTIDE SEQUENCE</scope>
    <source>
        <strain evidence="2">ATCC 36951</strain>
    </source>
</reference>
<evidence type="ECO:0000313" key="3">
    <source>
        <dbReference type="Proteomes" id="UP000799537"/>
    </source>
</evidence>
<dbReference type="GeneID" id="54566998"/>
<proteinExistence type="predicted"/>
<feature type="compositionally biased region" description="Polar residues" evidence="1">
    <location>
        <begin position="169"/>
        <end position="178"/>
    </location>
</feature>
<keyword evidence="3" id="KW-1185">Reference proteome</keyword>
<gene>
    <name evidence="2" type="ORF">M409DRAFT_57771</name>
</gene>